<dbReference type="EMBL" id="SHKW01000007">
    <property type="protein sequence ID" value="RZU29725.1"/>
    <property type="molecule type" value="Genomic_DNA"/>
</dbReference>
<evidence type="ECO:0000313" key="2">
    <source>
        <dbReference type="Proteomes" id="UP000292958"/>
    </source>
</evidence>
<sequence length="513" mass="56747">MKQHPFCTDPEHGPTIMDLPIVEGIKREWAELQTRRHFLGRAGKVLGWAACASLLGDRAVTGVAQVAGPAIPSRESLKLPHFAPKAQRAIYLFMSGAPPQMDLLDYKPGLAKLYDKDIPDSVRGTQQLTGMTAGQARFPIAPSHWAFKQYGKTGTWVSDLLPYTAKVVDDLTIIKSMNTDAINHEPAIMLLNTGNMNAGKPCLGSWLSYGLGSMNDNLPTFMVLLSKTNPKENNQPVSSRLWSSGFLSSEYSGVGLRSAGDPVLYLSDPRGVDREVRRNMLDAVNKINLKTYQELGDPETNSRISQYEMAYRMQASVPELTDMSKEPQSTWDLYGPDAKEPGTFAYNCLMSRRMAERGVRFTQIYKRGWDVHSDVTGVLPVLCQETDRGCYALITDLKQRGLLDDTLVVWGAEFGRTVYSQGGLSPTNYGRDHHPRCFTTWMAGGGVKPGISYGETDDFSYNVVKDPVHVRDFNATLLHCLGIDHNKLTYKVQGLDQKLTGTTPAYVVPGLLA</sequence>
<dbReference type="Proteomes" id="UP000292958">
    <property type="component" value="Unassembled WGS sequence"/>
</dbReference>
<protein>
    <submittedName>
        <fullName evidence="1">Uncharacterized protein DUF1501</fullName>
    </submittedName>
</protein>
<keyword evidence="2" id="KW-1185">Reference proteome</keyword>
<comment type="caution">
    <text evidence="1">The sequence shown here is derived from an EMBL/GenBank/DDBJ whole genome shotgun (WGS) entry which is preliminary data.</text>
</comment>
<accession>A0A4Q7Y1T2</accession>
<dbReference type="Gene3D" id="3.40.720.10">
    <property type="entry name" value="Alkaline Phosphatase, subunit A"/>
    <property type="match status" value="1"/>
</dbReference>
<organism evidence="1 2">
    <name type="scientific">Edaphobacter modestus</name>
    <dbReference type="NCBI Taxonomy" id="388466"/>
    <lineage>
        <taxon>Bacteria</taxon>
        <taxon>Pseudomonadati</taxon>
        <taxon>Acidobacteriota</taxon>
        <taxon>Terriglobia</taxon>
        <taxon>Terriglobales</taxon>
        <taxon>Acidobacteriaceae</taxon>
        <taxon>Edaphobacter</taxon>
    </lineage>
</organism>
<dbReference type="RefSeq" id="WP_207231939.1">
    <property type="nucleotide sequence ID" value="NZ_SHKW01000007.1"/>
</dbReference>
<gene>
    <name evidence="1" type="ORF">BDD14_6335</name>
</gene>
<dbReference type="PANTHER" id="PTHR43737">
    <property type="entry name" value="BLL7424 PROTEIN"/>
    <property type="match status" value="1"/>
</dbReference>
<dbReference type="InterPro" id="IPR010869">
    <property type="entry name" value="DUF1501"/>
</dbReference>
<dbReference type="SUPFAM" id="SSF53649">
    <property type="entry name" value="Alkaline phosphatase-like"/>
    <property type="match status" value="1"/>
</dbReference>
<dbReference type="PANTHER" id="PTHR43737:SF1">
    <property type="entry name" value="DUF1501 DOMAIN-CONTAINING PROTEIN"/>
    <property type="match status" value="1"/>
</dbReference>
<evidence type="ECO:0000313" key="1">
    <source>
        <dbReference type="EMBL" id="RZU29725.1"/>
    </source>
</evidence>
<reference evidence="1 2" key="1">
    <citation type="submission" date="2019-02" db="EMBL/GenBank/DDBJ databases">
        <title>Genomic Encyclopedia of Archaeal and Bacterial Type Strains, Phase II (KMG-II): from individual species to whole genera.</title>
        <authorList>
            <person name="Goeker M."/>
        </authorList>
    </citation>
    <scope>NUCLEOTIDE SEQUENCE [LARGE SCALE GENOMIC DNA]</scope>
    <source>
        <strain evidence="1 2">DSM 18101</strain>
    </source>
</reference>
<dbReference type="InterPro" id="IPR017850">
    <property type="entry name" value="Alkaline_phosphatase_core_sf"/>
</dbReference>
<name>A0A4Q7Y1T2_9BACT</name>
<dbReference type="AlphaFoldDB" id="A0A4Q7Y1T2"/>
<dbReference type="Pfam" id="PF07394">
    <property type="entry name" value="DUF1501"/>
    <property type="match status" value="1"/>
</dbReference>
<proteinExistence type="predicted"/>